<reference evidence="3 4" key="1">
    <citation type="submission" date="2024-08" db="EMBL/GenBank/DDBJ databases">
        <authorList>
            <person name="Will J Nash"/>
            <person name="Angela Man"/>
            <person name="Seanna McTaggart"/>
            <person name="Kendall Baker"/>
            <person name="Tom Barker"/>
            <person name="Leah Catchpole"/>
            <person name="Alex Durrant"/>
            <person name="Karim Gharbi"/>
            <person name="Naomi Irish"/>
            <person name="Gemy Kaithakottil"/>
            <person name="Debby Ku"/>
            <person name="Aaliyah Providence"/>
            <person name="Felix Shaw"/>
            <person name="David Swarbreck"/>
            <person name="Chris Watkins"/>
            <person name="Ann M. McCartney"/>
            <person name="Giulio Formenti"/>
            <person name="Alice Mouton"/>
            <person name="Noel Vella"/>
            <person name="Bjorn M von Reumont"/>
            <person name="Adriana Vella"/>
            <person name="Wilfried Haerty"/>
        </authorList>
    </citation>
    <scope>NUCLEOTIDE SEQUENCE [LARGE SCALE GENOMIC DNA]</scope>
</reference>
<protein>
    <recommendedName>
        <fullName evidence="2">CCHC-type domain-containing protein</fullName>
    </recommendedName>
</protein>
<proteinExistence type="predicted"/>
<evidence type="ECO:0000256" key="1">
    <source>
        <dbReference type="PROSITE-ProRule" id="PRU00047"/>
    </source>
</evidence>
<organism evidence="3 4">
    <name type="scientific">Xylocopa violacea</name>
    <name type="common">Violet carpenter bee</name>
    <name type="synonym">Apis violacea</name>
    <dbReference type="NCBI Taxonomy" id="135666"/>
    <lineage>
        <taxon>Eukaryota</taxon>
        <taxon>Metazoa</taxon>
        <taxon>Ecdysozoa</taxon>
        <taxon>Arthropoda</taxon>
        <taxon>Hexapoda</taxon>
        <taxon>Insecta</taxon>
        <taxon>Pterygota</taxon>
        <taxon>Neoptera</taxon>
        <taxon>Endopterygota</taxon>
        <taxon>Hymenoptera</taxon>
        <taxon>Apocrita</taxon>
        <taxon>Aculeata</taxon>
        <taxon>Apoidea</taxon>
        <taxon>Anthophila</taxon>
        <taxon>Apidae</taxon>
        <taxon>Xylocopa</taxon>
        <taxon>Xylocopa</taxon>
    </lineage>
</organism>
<name>A0ABP1NII1_XYLVO</name>
<accession>A0ABP1NII1</accession>
<keyword evidence="1" id="KW-0862">Zinc</keyword>
<dbReference type="PROSITE" id="PS50158">
    <property type="entry name" value="ZF_CCHC"/>
    <property type="match status" value="1"/>
</dbReference>
<feature type="domain" description="CCHC-type" evidence="2">
    <location>
        <begin position="333"/>
        <end position="346"/>
    </location>
</feature>
<keyword evidence="1" id="KW-0863">Zinc-finger</keyword>
<evidence type="ECO:0000259" key="2">
    <source>
        <dbReference type="PROSITE" id="PS50158"/>
    </source>
</evidence>
<keyword evidence="4" id="KW-1185">Reference proteome</keyword>
<keyword evidence="1" id="KW-0479">Metal-binding</keyword>
<dbReference type="Proteomes" id="UP001642520">
    <property type="component" value="Unassembled WGS sequence"/>
</dbReference>
<gene>
    <name evidence="3" type="ORF">XYLVIOL_LOCUS4680</name>
</gene>
<evidence type="ECO:0000313" key="4">
    <source>
        <dbReference type="Proteomes" id="UP001642520"/>
    </source>
</evidence>
<comment type="caution">
    <text evidence="3">The sequence shown here is derived from an EMBL/GenBank/DDBJ whole genome shotgun (WGS) entry which is preliminary data.</text>
</comment>
<sequence>MVSQPMKESKSRSQAVEEAIICLHLLYKKVSRAYIEVVARWSEVVVFKEEFLKQTKDESASKKDFNDKLAQMRDNIIADVKATVQEQLHHAIGQRLVSIDKYNESLKDDLQNDIKNMVSGEVKEAVNMVQKVVKDSVQVKKPMSYASITGKSAMHLKNKDLASRSKQLIEFIVTPLPESAKKFKSASEVKKVLKESINPTEYDLKVDHLFTLGALSVKIIASSVNLDKIRDSLKLKEAGLMIKVRSKLRPRLVIRNMPSDVSFTNVPRAIVESADVEVAEIKPITEFIRSDKSRKNVIVEVSPEIRNKLVSQGKIYFGYEACKVEDYISILQCYKCMKFNHLAKNCTADTSTCGHCAGSHDSRKCECKTKLRCVNCDKLGYMDIAHSALDSRKCPVILKRIEERMRSTDYGLNLS</sequence>
<dbReference type="InterPro" id="IPR001878">
    <property type="entry name" value="Znf_CCHC"/>
</dbReference>
<dbReference type="EMBL" id="CAXAJV020001291">
    <property type="protein sequence ID" value="CAL7940834.1"/>
    <property type="molecule type" value="Genomic_DNA"/>
</dbReference>
<evidence type="ECO:0000313" key="3">
    <source>
        <dbReference type="EMBL" id="CAL7940834.1"/>
    </source>
</evidence>